<accession>A0A0J6SAI8</accession>
<name>A0A0J6SAI8_9HYPH</name>
<evidence type="ECO:0000313" key="2">
    <source>
        <dbReference type="EMBL" id="KMO32235.1"/>
    </source>
</evidence>
<dbReference type="InterPro" id="IPR036249">
    <property type="entry name" value="Thioredoxin-like_sf"/>
</dbReference>
<dbReference type="Proteomes" id="UP000035929">
    <property type="component" value="Unassembled WGS sequence"/>
</dbReference>
<organism evidence="2 3">
    <name type="scientific">Methylobacterium aquaticum</name>
    <dbReference type="NCBI Taxonomy" id="270351"/>
    <lineage>
        <taxon>Bacteria</taxon>
        <taxon>Pseudomonadati</taxon>
        <taxon>Pseudomonadota</taxon>
        <taxon>Alphaproteobacteria</taxon>
        <taxon>Hyphomicrobiales</taxon>
        <taxon>Methylobacteriaceae</taxon>
        <taxon>Methylobacterium</taxon>
    </lineage>
</organism>
<evidence type="ECO:0000313" key="3">
    <source>
        <dbReference type="Proteomes" id="UP000035929"/>
    </source>
</evidence>
<proteinExistence type="predicted"/>
<evidence type="ECO:0000259" key="1">
    <source>
        <dbReference type="PROSITE" id="PS50404"/>
    </source>
</evidence>
<feature type="domain" description="GST N-terminal" evidence="1">
    <location>
        <begin position="1"/>
        <end position="81"/>
    </location>
</feature>
<protein>
    <recommendedName>
        <fullName evidence="1">GST N-terminal domain-containing protein</fullName>
    </recommendedName>
</protein>
<dbReference type="Gene3D" id="1.20.1050.10">
    <property type="match status" value="1"/>
</dbReference>
<dbReference type="CDD" id="cd03057">
    <property type="entry name" value="GST_N_Beta"/>
    <property type="match status" value="1"/>
</dbReference>
<dbReference type="OrthoDB" id="7583243at2"/>
<dbReference type="RefSeq" id="WP_048465168.1">
    <property type="nucleotide sequence ID" value="NZ_JBNTQU010000053.1"/>
</dbReference>
<reference evidence="2 3" key="1">
    <citation type="submission" date="2015-03" db="EMBL/GenBank/DDBJ databases">
        <title>Genome sequencing of Methylobacterium aquaticum DSM16371 type strain.</title>
        <authorList>
            <person name="Chaudhry V."/>
            <person name="Patil P.B."/>
        </authorList>
    </citation>
    <scope>NUCLEOTIDE SEQUENCE [LARGE SCALE GENOMIC DNA]</scope>
    <source>
        <strain evidence="2 3">DSM 16371</strain>
    </source>
</reference>
<comment type="caution">
    <text evidence="2">The sequence shown here is derived from an EMBL/GenBank/DDBJ whole genome shotgun (WGS) entry which is preliminary data.</text>
</comment>
<dbReference type="InterPro" id="IPR004045">
    <property type="entry name" value="Glutathione_S-Trfase_N"/>
</dbReference>
<sequence length="207" mass="22753">MMTLYFTPGACSIGIHLLLERTGLAYERRRVDIRAGENREPWFTALNPKAKVPVLRRDDGCVLTEFPVIARYLAAAAPEAGLLPTDPEHRLRADELTEYLVATLHMQGFSRIFRPAKFVEDPAGHEAVRAQGRAIVQDGLAIVERQIGPGGPLADIRTVADAALFYILFWTIDRAGLTAPPSCARLYAELRASEAAERVFAAEGITP</sequence>
<dbReference type="AlphaFoldDB" id="A0A0J6SAI8"/>
<dbReference type="SUPFAM" id="SSF52833">
    <property type="entry name" value="Thioredoxin-like"/>
    <property type="match status" value="1"/>
</dbReference>
<dbReference type="SUPFAM" id="SSF47616">
    <property type="entry name" value="GST C-terminal domain-like"/>
    <property type="match status" value="1"/>
</dbReference>
<dbReference type="PROSITE" id="PS50404">
    <property type="entry name" value="GST_NTER"/>
    <property type="match status" value="1"/>
</dbReference>
<dbReference type="EMBL" id="LABX01000139">
    <property type="protein sequence ID" value="KMO32235.1"/>
    <property type="molecule type" value="Genomic_DNA"/>
</dbReference>
<dbReference type="PANTHER" id="PTHR44051:SF8">
    <property type="entry name" value="GLUTATHIONE S-TRANSFERASE GSTA"/>
    <property type="match status" value="1"/>
</dbReference>
<dbReference type="SFLD" id="SFLDG00358">
    <property type="entry name" value="Main_(cytGST)"/>
    <property type="match status" value="1"/>
</dbReference>
<dbReference type="Pfam" id="PF13409">
    <property type="entry name" value="GST_N_2"/>
    <property type="match status" value="1"/>
</dbReference>
<dbReference type="PANTHER" id="PTHR44051">
    <property type="entry name" value="GLUTATHIONE S-TRANSFERASE-RELATED"/>
    <property type="match status" value="1"/>
</dbReference>
<dbReference type="InterPro" id="IPR036282">
    <property type="entry name" value="Glutathione-S-Trfase_C_sf"/>
</dbReference>
<gene>
    <name evidence="2" type="ORF">VP06_18130</name>
</gene>
<dbReference type="Gene3D" id="3.40.30.10">
    <property type="entry name" value="Glutaredoxin"/>
    <property type="match status" value="1"/>
</dbReference>
<dbReference type="SFLD" id="SFLDS00019">
    <property type="entry name" value="Glutathione_Transferase_(cytos"/>
    <property type="match status" value="1"/>
</dbReference>
<dbReference type="PATRIC" id="fig|270351.6.peg.1217"/>
<dbReference type="InterPro" id="IPR040079">
    <property type="entry name" value="Glutathione_S-Trfase"/>
</dbReference>